<gene>
    <name evidence="1" type="ORF">HUK84_17885</name>
</gene>
<reference evidence="1 2" key="1">
    <citation type="submission" date="2020-06" db="EMBL/GenBank/DDBJ databases">
        <title>Description of novel acetic acid bacteria.</title>
        <authorList>
            <person name="Sombolestani A."/>
        </authorList>
    </citation>
    <scope>NUCLEOTIDE SEQUENCE [LARGE SCALE GENOMIC DNA]</scope>
    <source>
        <strain evidence="1 2">LMG 31431</strain>
    </source>
</reference>
<name>A0A7Y7IYW6_9PROT</name>
<sequence length="48" mass="5063">YRDGIGDALAVQDGMAALAAARQDDVRARLQVLLDAVALYKAMGGGWE</sequence>
<accession>A0A7Y7IYW6</accession>
<dbReference type="AlphaFoldDB" id="A0A7Y7IYW6"/>
<dbReference type="EMBL" id="JABXXP010000672">
    <property type="protein sequence ID" value="NVN12978.1"/>
    <property type="molecule type" value="Genomic_DNA"/>
</dbReference>
<proteinExistence type="predicted"/>
<evidence type="ECO:0000313" key="2">
    <source>
        <dbReference type="Proteomes" id="UP000534870"/>
    </source>
</evidence>
<evidence type="ECO:0000313" key="1">
    <source>
        <dbReference type="EMBL" id="NVN12978.1"/>
    </source>
</evidence>
<protein>
    <recommendedName>
        <fullName evidence="3">RND transporter</fullName>
    </recommendedName>
</protein>
<comment type="caution">
    <text evidence="1">The sequence shown here is derived from an EMBL/GenBank/DDBJ whole genome shotgun (WGS) entry which is preliminary data.</text>
</comment>
<feature type="non-terminal residue" evidence="1">
    <location>
        <position position="1"/>
    </location>
</feature>
<organism evidence="1 2">
    <name type="scientific">Nguyenibacter vanlangensis</name>
    <dbReference type="NCBI Taxonomy" id="1216886"/>
    <lineage>
        <taxon>Bacteria</taxon>
        <taxon>Pseudomonadati</taxon>
        <taxon>Pseudomonadota</taxon>
        <taxon>Alphaproteobacteria</taxon>
        <taxon>Acetobacterales</taxon>
        <taxon>Acetobacteraceae</taxon>
        <taxon>Nguyenibacter</taxon>
    </lineage>
</organism>
<dbReference type="SUPFAM" id="SSF56954">
    <property type="entry name" value="Outer membrane efflux proteins (OEP)"/>
    <property type="match status" value="1"/>
</dbReference>
<dbReference type="Gene3D" id="1.20.1600.10">
    <property type="entry name" value="Outer membrane efflux proteins (OEP)"/>
    <property type="match status" value="1"/>
</dbReference>
<dbReference type="Proteomes" id="UP000534870">
    <property type="component" value="Unassembled WGS sequence"/>
</dbReference>
<evidence type="ECO:0008006" key="3">
    <source>
        <dbReference type="Google" id="ProtNLM"/>
    </source>
</evidence>